<evidence type="ECO:0000313" key="3">
    <source>
        <dbReference type="EMBL" id="OMD40570.1"/>
    </source>
</evidence>
<proteinExistence type="inferred from homology"/>
<dbReference type="EMBL" id="MPVP01000002">
    <property type="protein sequence ID" value="OMD40570.1"/>
    <property type="molecule type" value="Genomic_DNA"/>
</dbReference>
<dbReference type="Pfam" id="PF17853">
    <property type="entry name" value="GGDEF_2"/>
    <property type="match status" value="1"/>
</dbReference>
<comment type="similarity">
    <text evidence="1">Belongs to the CdaR family.</text>
</comment>
<dbReference type="Pfam" id="PF13556">
    <property type="entry name" value="HTH_30"/>
    <property type="match status" value="1"/>
</dbReference>
<gene>
    <name evidence="3" type="ORF">BSO21_00815</name>
</gene>
<protein>
    <recommendedName>
        <fullName evidence="2">GAF domain-containing protein</fullName>
    </recommendedName>
</protein>
<dbReference type="InterPro" id="IPR051448">
    <property type="entry name" value="CdaR-like_regulators"/>
</dbReference>
<organism evidence="3 4">
    <name type="scientific">Paenibacillus odorifer</name>
    <dbReference type="NCBI Taxonomy" id="189426"/>
    <lineage>
        <taxon>Bacteria</taxon>
        <taxon>Bacillati</taxon>
        <taxon>Bacillota</taxon>
        <taxon>Bacilli</taxon>
        <taxon>Bacillales</taxon>
        <taxon>Paenibacillaceae</taxon>
        <taxon>Paenibacillus</taxon>
    </lineage>
</organism>
<evidence type="ECO:0000256" key="1">
    <source>
        <dbReference type="ARBA" id="ARBA00006754"/>
    </source>
</evidence>
<feature type="domain" description="GAF" evidence="2">
    <location>
        <begin position="35"/>
        <end position="194"/>
    </location>
</feature>
<comment type="caution">
    <text evidence="3">The sequence shown here is derived from an EMBL/GenBank/DDBJ whole genome shotgun (WGS) entry which is preliminary data.</text>
</comment>
<name>A0ABX3H162_9BACL</name>
<evidence type="ECO:0000259" key="2">
    <source>
        <dbReference type="SMART" id="SM00065"/>
    </source>
</evidence>
<reference evidence="3 4" key="1">
    <citation type="submission" date="2016-11" db="EMBL/GenBank/DDBJ databases">
        <title>Paenibacillus species isolates.</title>
        <authorList>
            <person name="Beno S.M."/>
        </authorList>
    </citation>
    <scope>NUCLEOTIDE SEQUENCE [LARGE SCALE GENOMIC DNA]</scope>
    <source>
        <strain evidence="3 4">FSL H7-0433</strain>
    </source>
</reference>
<dbReference type="Proteomes" id="UP000187158">
    <property type="component" value="Unassembled WGS sequence"/>
</dbReference>
<dbReference type="Gene3D" id="1.10.10.2840">
    <property type="entry name" value="PucR C-terminal helix-turn-helix domain"/>
    <property type="match status" value="1"/>
</dbReference>
<dbReference type="SUPFAM" id="SSF55781">
    <property type="entry name" value="GAF domain-like"/>
    <property type="match status" value="1"/>
</dbReference>
<dbReference type="InterPro" id="IPR041522">
    <property type="entry name" value="CdaR_GGDEF"/>
</dbReference>
<dbReference type="InterPro" id="IPR029016">
    <property type="entry name" value="GAF-like_dom_sf"/>
</dbReference>
<dbReference type="PANTHER" id="PTHR33744">
    <property type="entry name" value="CARBOHYDRATE DIACID REGULATOR"/>
    <property type="match status" value="1"/>
</dbReference>
<dbReference type="PANTHER" id="PTHR33744:SF1">
    <property type="entry name" value="DNA-BINDING TRANSCRIPTIONAL ACTIVATOR ADER"/>
    <property type="match status" value="1"/>
</dbReference>
<accession>A0ABX3H162</accession>
<keyword evidence="4" id="KW-1185">Reference proteome</keyword>
<dbReference type="InterPro" id="IPR025736">
    <property type="entry name" value="PucR_C-HTH_dom"/>
</dbReference>
<dbReference type="RefSeq" id="WP_076217624.1">
    <property type="nucleotide sequence ID" value="NZ_MPTK01000003.1"/>
</dbReference>
<dbReference type="InterPro" id="IPR042070">
    <property type="entry name" value="PucR_C-HTH_sf"/>
</dbReference>
<evidence type="ECO:0000313" key="4">
    <source>
        <dbReference type="Proteomes" id="UP000187158"/>
    </source>
</evidence>
<dbReference type="SMART" id="SM00065">
    <property type="entry name" value="GAF"/>
    <property type="match status" value="1"/>
</dbReference>
<dbReference type="Pfam" id="PF13185">
    <property type="entry name" value="GAF_2"/>
    <property type="match status" value="1"/>
</dbReference>
<dbReference type="Gene3D" id="3.30.450.40">
    <property type="match status" value="1"/>
</dbReference>
<dbReference type="InterPro" id="IPR003018">
    <property type="entry name" value="GAF"/>
</dbReference>
<sequence length="605" mass="68998">MNPKVNPVISSKLLFSSSEFRNIIEGIRTLTSTLNYDELLNRILEIALTVIPLSTSGIFRLFDEKRQLLIPLAYVGNIASSLLHNTRRGESLSGKVFDDGIARIYNMNDMLDELEHLSPENQNFRNKLLTDEQYIARSMISVPVTIRGERRGTLTLHRFDDEGLFTAYDLELLKVFADQVAIAVENAKLYSEVQNVLQEVTELSGQIQENNQILQKRLEVHEALTALSLKNKGIHAIVKELNRMIKMPASFVDMLNKHSHNGNSQQIQLEFDDIAGLWDTEDHVPLTISFHEQEFYLHPVTVDKVLLGCIMVRLTGPIASMDIVTLEQSSSLFALEMIKKLSLTDIYYKETKEIFTKLLQNQNDDALMAKGVELGLDFSGYMSVSILEITGQFELYQTEINIQRLVFKLNETFNSTPHMAFGLHNQVIMLTSFPHAADAEWVKQSMERMIQEWRFSSSKYVLSAAMGTPYKGIVNIAKSNTEAQKTLHYMFSKQQSGCIQYKDIGINRLFLGQDVSEIHQFISDILGPLESTPGHSSQLEQTLHIYMSEDKIAINTAAVLGIHINTLYQRLKKIQQVLNIRFDNKDDMLKIQMAYHLKDTFNQKH</sequence>